<evidence type="ECO:0000313" key="2">
    <source>
        <dbReference type="EMBL" id="RAJ06669.1"/>
    </source>
</evidence>
<name>A0A327QQ14_9BACT</name>
<evidence type="ECO:0000256" key="1">
    <source>
        <dbReference type="SAM" id="MobiDB-lite"/>
    </source>
</evidence>
<comment type="caution">
    <text evidence="2">The sequence shown here is derived from an EMBL/GenBank/DDBJ whole genome shotgun (WGS) entry which is preliminary data.</text>
</comment>
<evidence type="ECO:0000313" key="3">
    <source>
        <dbReference type="Proteomes" id="UP000249547"/>
    </source>
</evidence>
<feature type="region of interest" description="Disordered" evidence="1">
    <location>
        <begin position="1"/>
        <end position="24"/>
    </location>
</feature>
<proteinExistence type="predicted"/>
<dbReference type="RefSeq" id="WP_111597270.1">
    <property type="nucleotide sequence ID" value="NZ_QLLL01000003.1"/>
</dbReference>
<organism evidence="2 3">
    <name type="scientific">Chitinophaga skermanii</name>
    <dbReference type="NCBI Taxonomy" id="331697"/>
    <lineage>
        <taxon>Bacteria</taxon>
        <taxon>Pseudomonadati</taxon>
        <taxon>Bacteroidota</taxon>
        <taxon>Chitinophagia</taxon>
        <taxon>Chitinophagales</taxon>
        <taxon>Chitinophagaceae</taxon>
        <taxon>Chitinophaga</taxon>
    </lineage>
</organism>
<dbReference type="EMBL" id="QLLL01000003">
    <property type="protein sequence ID" value="RAJ06669.1"/>
    <property type="molecule type" value="Genomic_DNA"/>
</dbReference>
<reference evidence="2 3" key="1">
    <citation type="submission" date="2018-06" db="EMBL/GenBank/DDBJ databases">
        <title>Genomic Encyclopedia of Archaeal and Bacterial Type Strains, Phase II (KMG-II): from individual species to whole genera.</title>
        <authorList>
            <person name="Goeker M."/>
        </authorList>
    </citation>
    <scope>NUCLEOTIDE SEQUENCE [LARGE SCALE GENOMIC DNA]</scope>
    <source>
        <strain evidence="2 3">DSM 23857</strain>
    </source>
</reference>
<protein>
    <submittedName>
        <fullName evidence="2">Uncharacterized protein</fullName>
    </submittedName>
</protein>
<accession>A0A327QQ14</accession>
<dbReference type="Proteomes" id="UP000249547">
    <property type="component" value="Unassembled WGS sequence"/>
</dbReference>
<keyword evidence="3" id="KW-1185">Reference proteome</keyword>
<dbReference type="AlphaFoldDB" id="A0A327QQ14"/>
<sequence>MVREPKLQPTLQWTPPSEERPSRKMSRNEGLAFALMLNDFLAFYKKKFEKTYHQELTVIQPFLLHDEDILSVTLRYSTPKSFYIKRYEMPIQSIRQVIDEEGITLLFDAPQVKFYESDEGSLRYNRVAWTDRAHLMGRLSSKNQIVVKLARRLQAMQLAFLLEQQV</sequence>
<gene>
    <name evidence="2" type="ORF">LX64_01796</name>
</gene>